<evidence type="ECO:0000313" key="8">
    <source>
        <dbReference type="RefSeq" id="XP_072589246.1"/>
    </source>
</evidence>
<feature type="domain" description="Sushi" evidence="6">
    <location>
        <begin position="148"/>
        <end position="206"/>
    </location>
</feature>
<dbReference type="PANTHER" id="PTHR45785">
    <property type="entry name" value="COMPLEMENT FACTOR H-RELATED"/>
    <property type="match status" value="1"/>
</dbReference>
<accession>A0ABM4YG36</accession>
<organism evidence="7 8">
    <name type="scientific">Vulpes vulpes</name>
    <name type="common">Red fox</name>
    <dbReference type="NCBI Taxonomy" id="9627"/>
    <lineage>
        <taxon>Eukaryota</taxon>
        <taxon>Metazoa</taxon>
        <taxon>Chordata</taxon>
        <taxon>Craniata</taxon>
        <taxon>Vertebrata</taxon>
        <taxon>Euteleostomi</taxon>
        <taxon>Mammalia</taxon>
        <taxon>Eutheria</taxon>
        <taxon>Laurasiatheria</taxon>
        <taxon>Carnivora</taxon>
        <taxon>Caniformia</taxon>
        <taxon>Canidae</taxon>
        <taxon>Vulpes</taxon>
    </lineage>
</organism>
<dbReference type="GeneID" id="112921721"/>
<dbReference type="SMART" id="SM00032">
    <property type="entry name" value="CCP"/>
    <property type="match status" value="7"/>
</dbReference>
<evidence type="ECO:0000313" key="7">
    <source>
        <dbReference type="Proteomes" id="UP001652641"/>
    </source>
</evidence>
<evidence type="ECO:0000256" key="1">
    <source>
        <dbReference type="ARBA" id="ARBA00022659"/>
    </source>
</evidence>
<feature type="domain" description="Sushi" evidence="6">
    <location>
        <begin position="87"/>
        <end position="145"/>
    </location>
</feature>
<feature type="domain" description="Sushi" evidence="6">
    <location>
        <begin position="324"/>
        <end position="381"/>
    </location>
</feature>
<dbReference type="CDD" id="cd00033">
    <property type="entry name" value="CCP"/>
    <property type="match status" value="5"/>
</dbReference>
<dbReference type="InterPro" id="IPR000436">
    <property type="entry name" value="Sushi_SCR_CCP_dom"/>
</dbReference>
<feature type="domain" description="Sushi" evidence="6">
    <location>
        <begin position="208"/>
        <end position="266"/>
    </location>
</feature>
<dbReference type="Proteomes" id="UP001652641">
    <property type="component" value="Chromosome 13"/>
</dbReference>
<gene>
    <name evidence="8" type="primary">LOC112921721</name>
</gene>
<reference evidence="8" key="1">
    <citation type="submission" date="2025-08" db="UniProtKB">
        <authorList>
            <consortium name="RefSeq"/>
        </authorList>
    </citation>
    <scope>IDENTIFICATION</scope>
    <source>
        <tissue evidence="8">Cell line</tissue>
    </source>
</reference>
<dbReference type="RefSeq" id="XP_072589246.1">
    <property type="nucleotide sequence ID" value="XM_072733145.1"/>
</dbReference>
<evidence type="ECO:0000256" key="2">
    <source>
        <dbReference type="ARBA" id="ARBA00022729"/>
    </source>
</evidence>
<dbReference type="PROSITE" id="PS51257">
    <property type="entry name" value="PROKAR_LIPOPROTEIN"/>
    <property type="match status" value="1"/>
</dbReference>
<keyword evidence="3 4" id="KW-1015">Disulfide bond</keyword>
<name>A0ABM4YG36_VULVU</name>
<comment type="caution">
    <text evidence="4">Lacks conserved residue(s) required for the propagation of feature annotation.</text>
</comment>
<sequence length="506" mass="57007">MPLRISNMWLLVNVILILWASCSHGQETCDMPVFVNARLKSGGTRFQLNDQLDFECYDGYESRHGRSMGSIVCSNSGWSDIPMCYESNCRIPQIEKYLIVEPKKEKYKVGDVLKFSCREGLTRVGPDSVQCYYFGWSPNFPTCKELVKSCGTPPQLTNGAVNETKKEKYEHDEVVDYVCNPGFLMKGPNKIQCVDGIWTTLPLCIEARTCGNTPGLAYGYALGSSAPPYHHGDSLEFNCKETFTLTGYRSVTCVGGKWTQLPQCVATNHSGKCKFSQLSGNEVVEFDHNTSISYKCRRRLEYKYSVCINGRWDPEVACPELQTQSCPPPPQIPNAQDMTTTVNYQDGGKISILCQEDYVIQDSEEVVCKGGRWQSIPRCVESERKCGPPPPIANGEIISWPLPVYAPGSSVEYKCQDLYTLWGNRNIICSNGQWSEAPKCLGPCVTSEEIMRTHKIQLRWTDKKRLYLKIGDIVEFMCMYGYNRKTPAYTFRASCQEGNLVYPVCG</sequence>
<evidence type="ECO:0000256" key="4">
    <source>
        <dbReference type="PROSITE-ProRule" id="PRU00302"/>
    </source>
</evidence>
<feature type="disulfide bond" evidence="4">
    <location>
        <begin position="386"/>
        <end position="429"/>
    </location>
</feature>
<evidence type="ECO:0000256" key="3">
    <source>
        <dbReference type="ARBA" id="ARBA00023157"/>
    </source>
</evidence>
<dbReference type="SUPFAM" id="SSF57535">
    <property type="entry name" value="Complement control module/SCR domain"/>
    <property type="match status" value="7"/>
</dbReference>
<feature type="disulfide bond" evidence="4">
    <location>
        <begin position="150"/>
        <end position="193"/>
    </location>
</feature>
<evidence type="ECO:0000259" key="6">
    <source>
        <dbReference type="PROSITE" id="PS50923"/>
    </source>
</evidence>
<protein>
    <submittedName>
        <fullName evidence="8">Complement factor H-related protein 5-like</fullName>
    </submittedName>
</protein>
<proteinExistence type="predicted"/>
<feature type="chain" id="PRO_5046965040" evidence="5">
    <location>
        <begin position="26"/>
        <end position="506"/>
    </location>
</feature>
<dbReference type="InterPro" id="IPR035976">
    <property type="entry name" value="Sushi/SCR/CCP_sf"/>
</dbReference>
<dbReference type="Pfam" id="PF00084">
    <property type="entry name" value="Sushi"/>
    <property type="match status" value="6"/>
</dbReference>
<dbReference type="PROSITE" id="PS50923">
    <property type="entry name" value="SUSHI"/>
    <property type="match status" value="6"/>
</dbReference>
<dbReference type="InterPro" id="IPR051503">
    <property type="entry name" value="ComplSys_Reg/VirEntry_Med"/>
</dbReference>
<keyword evidence="7" id="KW-1185">Reference proteome</keyword>
<feature type="domain" description="Sushi" evidence="6">
    <location>
        <begin position="384"/>
        <end position="442"/>
    </location>
</feature>
<feature type="domain" description="Sushi" evidence="6">
    <location>
        <begin position="27"/>
        <end position="86"/>
    </location>
</feature>
<feature type="signal peptide" evidence="5">
    <location>
        <begin position="1"/>
        <end position="25"/>
    </location>
</feature>
<keyword evidence="1 4" id="KW-0768">Sushi</keyword>
<dbReference type="PANTHER" id="PTHR45785:SF7">
    <property type="entry name" value="COMPLEMENT FACTOR H"/>
    <property type="match status" value="1"/>
</dbReference>
<dbReference type="Gene3D" id="2.10.70.10">
    <property type="entry name" value="Complement Module, domain 1"/>
    <property type="match status" value="8"/>
</dbReference>
<keyword evidence="2 5" id="KW-0732">Signal</keyword>
<evidence type="ECO:0000256" key="5">
    <source>
        <dbReference type="SAM" id="SignalP"/>
    </source>
</evidence>
<feature type="disulfide bond" evidence="4">
    <location>
        <begin position="210"/>
        <end position="253"/>
    </location>
</feature>